<protein>
    <submittedName>
        <fullName evidence="1">Uncharacterized protein</fullName>
    </submittedName>
</protein>
<dbReference type="AlphaFoldDB" id="A0AA36J0Y7"/>
<keyword evidence="2" id="KW-1185">Reference proteome</keyword>
<reference evidence="1" key="1">
    <citation type="submission" date="2023-08" db="EMBL/GenBank/DDBJ databases">
        <authorList>
            <person name="Chen Y."/>
            <person name="Shah S."/>
            <person name="Dougan E. K."/>
            <person name="Thang M."/>
            <person name="Chan C."/>
        </authorList>
    </citation>
    <scope>NUCLEOTIDE SEQUENCE</scope>
</reference>
<gene>
    <name evidence="1" type="ORF">EVOR1521_LOCUS20722</name>
</gene>
<proteinExistence type="predicted"/>
<comment type="caution">
    <text evidence="1">The sequence shown here is derived from an EMBL/GenBank/DDBJ whole genome shotgun (WGS) entry which is preliminary data.</text>
</comment>
<evidence type="ECO:0000313" key="2">
    <source>
        <dbReference type="Proteomes" id="UP001178507"/>
    </source>
</evidence>
<organism evidence="1 2">
    <name type="scientific">Effrenium voratum</name>
    <dbReference type="NCBI Taxonomy" id="2562239"/>
    <lineage>
        <taxon>Eukaryota</taxon>
        <taxon>Sar</taxon>
        <taxon>Alveolata</taxon>
        <taxon>Dinophyceae</taxon>
        <taxon>Suessiales</taxon>
        <taxon>Symbiodiniaceae</taxon>
        <taxon>Effrenium</taxon>
    </lineage>
</organism>
<sequence length="134" mass="14992">MVLFHACCHGSTHKKQTAWLSTKSVYKALAATCDDSHPHDPWGVRWTDSGWSFDTSQEAAYLPLLAQRAAACMVAPLLPLVGMYSHMPLCMTNPLQLMASRLNGTSPWCLSSTTSPWWSHLRLFLKEPSNYLLI</sequence>
<dbReference type="Proteomes" id="UP001178507">
    <property type="component" value="Unassembled WGS sequence"/>
</dbReference>
<name>A0AA36J0Y7_9DINO</name>
<evidence type="ECO:0000313" key="1">
    <source>
        <dbReference type="EMBL" id="CAJ1396496.1"/>
    </source>
</evidence>
<accession>A0AA36J0Y7</accession>
<dbReference type="EMBL" id="CAUJNA010003233">
    <property type="protein sequence ID" value="CAJ1396496.1"/>
    <property type="molecule type" value="Genomic_DNA"/>
</dbReference>